<dbReference type="EMBL" id="CAJVPS010000015">
    <property type="protein sequence ID" value="CAG8440879.1"/>
    <property type="molecule type" value="Genomic_DNA"/>
</dbReference>
<dbReference type="GO" id="GO:0072546">
    <property type="term" value="C:EMC complex"/>
    <property type="evidence" value="ECO:0007669"/>
    <property type="project" value="InterPro"/>
</dbReference>
<dbReference type="Pfam" id="PF03665">
    <property type="entry name" value="UPF0172"/>
    <property type="match status" value="1"/>
</dbReference>
<proteinExistence type="inferred from homology"/>
<dbReference type="PROSITE" id="PS50249">
    <property type="entry name" value="MPN"/>
    <property type="match status" value="1"/>
</dbReference>
<evidence type="ECO:0000313" key="4">
    <source>
        <dbReference type="Proteomes" id="UP000789508"/>
    </source>
</evidence>
<reference evidence="3" key="1">
    <citation type="submission" date="2021-06" db="EMBL/GenBank/DDBJ databases">
        <authorList>
            <person name="Kallberg Y."/>
            <person name="Tangrot J."/>
            <person name="Rosling A."/>
        </authorList>
    </citation>
    <scope>NUCLEOTIDE SEQUENCE</scope>
    <source>
        <strain evidence="3">FL130A</strain>
    </source>
</reference>
<keyword evidence="4" id="KW-1185">Reference proteome</keyword>
<dbReference type="InterPro" id="IPR005366">
    <property type="entry name" value="EMC8/9"/>
</dbReference>
<dbReference type="CDD" id="cd08060">
    <property type="entry name" value="MPN_UPF0172"/>
    <property type="match status" value="1"/>
</dbReference>
<name>A0A9N8V2F6_9GLOM</name>
<dbReference type="Gene3D" id="3.40.140.10">
    <property type="entry name" value="Cytidine Deaminase, domain 2"/>
    <property type="match status" value="1"/>
</dbReference>
<dbReference type="PANTHER" id="PTHR12941">
    <property type="entry name" value="ER MEMBRANE PROTEIN COMPLEX"/>
    <property type="match status" value="1"/>
</dbReference>
<evidence type="ECO:0000256" key="1">
    <source>
        <dbReference type="ARBA" id="ARBA00007461"/>
    </source>
</evidence>
<gene>
    <name evidence="3" type="ORF">ALEPTO_LOCUS300</name>
</gene>
<dbReference type="PANTHER" id="PTHR12941:SF10">
    <property type="entry name" value="ER MEMBRANE PROTEIN COMPLEX SUBUNIT 8_9 HOMOLOG"/>
    <property type="match status" value="1"/>
</dbReference>
<protein>
    <submittedName>
        <fullName evidence="3">2168_t:CDS:1</fullName>
    </submittedName>
</protein>
<organism evidence="3 4">
    <name type="scientific">Ambispora leptoticha</name>
    <dbReference type="NCBI Taxonomy" id="144679"/>
    <lineage>
        <taxon>Eukaryota</taxon>
        <taxon>Fungi</taxon>
        <taxon>Fungi incertae sedis</taxon>
        <taxon>Mucoromycota</taxon>
        <taxon>Glomeromycotina</taxon>
        <taxon>Glomeromycetes</taxon>
        <taxon>Archaeosporales</taxon>
        <taxon>Ambisporaceae</taxon>
        <taxon>Ambispora</taxon>
    </lineage>
</organism>
<evidence type="ECO:0000313" key="3">
    <source>
        <dbReference type="EMBL" id="CAG8440879.1"/>
    </source>
</evidence>
<feature type="domain" description="MPN" evidence="2">
    <location>
        <begin position="7"/>
        <end position="143"/>
    </location>
</feature>
<comment type="caution">
    <text evidence="3">The sequence shown here is derived from an EMBL/GenBank/DDBJ whole genome shotgun (WGS) entry which is preliminary data.</text>
</comment>
<dbReference type="InterPro" id="IPR037518">
    <property type="entry name" value="MPN"/>
</dbReference>
<dbReference type="AlphaFoldDB" id="A0A9N8V2F6"/>
<sequence>MSSKTQYIISTKTYQKIILHAVKHPFTTVNGVLLGKYSAGNSEEVTVTDAIPLFHHWTTLTPMLEVGLQQVDIYAAHHKIRIVGYYHANENSNDKSLPAFGSKIVSKIRESFTDAIALIIQNTKLSLDSPEVAILPYIFRENQWHQKAQIKASDSIKHRHYEYLYDFDEHLENVELDWLHNETLAALIKI</sequence>
<dbReference type="Proteomes" id="UP000789508">
    <property type="component" value="Unassembled WGS sequence"/>
</dbReference>
<evidence type="ECO:0000259" key="2">
    <source>
        <dbReference type="PROSITE" id="PS50249"/>
    </source>
</evidence>
<comment type="similarity">
    <text evidence="1">Belongs to the EMC8/EMC9 family.</text>
</comment>
<accession>A0A9N8V2F6</accession>
<dbReference type="OrthoDB" id="194468at2759"/>